<dbReference type="Proteomes" id="UP001356704">
    <property type="component" value="Unassembled WGS sequence"/>
</dbReference>
<evidence type="ECO:0000313" key="2">
    <source>
        <dbReference type="Proteomes" id="UP001356704"/>
    </source>
</evidence>
<reference evidence="1 2" key="1">
    <citation type="submission" date="2024-02" db="EMBL/GenBank/DDBJ databases">
        <title>Winogradskyella poriferorum JCM 12885.</title>
        <authorList>
            <person name="Zhang D.-F."/>
            <person name="Fu Z.-Y."/>
        </authorList>
    </citation>
    <scope>NUCLEOTIDE SEQUENCE [LARGE SCALE GENOMIC DNA]</scope>
    <source>
        <strain evidence="1 2">JCM 12885</strain>
    </source>
</reference>
<comment type="caution">
    <text evidence="1">The sequence shown here is derived from an EMBL/GenBank/DDBJ whole genome shotgun (WGS) entry which is preliminary data.</text>
</comment>
<sequence length="48" mass="5534">MNSFQKLRLRLLKSRSQTINVPQPKVEVSPKAKDANKTVKDDDAFMFI</sequence>
<accession>A0ABU7W8Y8</accession>
<dbReference type="RefSeq" id="WP_331810341.1">
    <property type="nucleotide sequence ID" value="NZ_JAZHOU010000003.1"/>
</dbReference>
<gene>
    <name evidence="1" type="ORF">V1468_11245</name>
</gene>
<protein>
    <submittedName>
        <fullName evidence="1">Uncharacterized protein</fullName>
    </submittedName>
</protein>
<proteinExistence type="predicted"/>
<organism evidence="1 2">
    <name type="scientific">Winogradskyella poriferorum</name>
    <dbReference type="NCBI Taxonomy" id="307627"/>
    <lineage>
        <taxon>Bacteria</taxon>
        <taxon>Pseudomonadati</taxon>
        <taxon>Bacteroidota</taxon>
        <taxon>Flavobacteriia</taxon>
        <taxon>Flavobacteriales</taxon>
        <taxon>Flavobacteriaceae</taxon>
        <taxon>Winogradskyella</taxon>
    </lineage>
</organism>
<name>A0ABU7W8Y8_9FLAO</name>
<keyword evidence="2" id="KW-1185">Reference proteome</keyword>
<dbReference type="EMBL" id="JAZHOU010000003">
    <property type="protein sequence ID" value="MEF3079584.1"/>
    <property type="molecule type" value="Genomic_DNA"/>
</dbReference>
<evidence type="ECO:0000313" key="1">
    <source>
        <dbReference type="EMBL" id="MEF3079584.1"/>
    </source>
</evidence>